<gene>
    <name evidence="1" type="ORF">BLA15945_07256</name>
</gene>
<sequence length="206" mass="22450">MPTLTVEIHSATSEFQLRISTSMTAYCVDPGLAFTVRILGVASGFVGRADTPECACCSIACSHSPWKFTGSRVGLSAGQARWNAHAAQSPASIHRGNSLGREWVCRPDRHAGTRMPLNRLPAFTVEIHWGRERVCRPGRYAGTRMPLNRLPVFTVEIHWVASGFARRTGTPGRACRIIACSHPPWNFTGAGEDLSVGQARRNTHAA</sequence>
<accession>A0A6P2RWL0</accession>
<dbReference type="Proteomes" id="UP000494174">
    <property type="component" value="Unassembled WGS sequence"/>
</dbReference>
<organism evidence="1 2">
    <name type="scientific">Burkholderia lata (strain ATCC 17760 / DSM 23089 / LMG 22485 / NCIMB 9086 / R18194 / 383)</name>
    <dbReference type="NCBI Taxonomy" id="482957"/>
    <lineage>
        <taxon>Bacteria</taxon>
        <taxon>Pseudomonadati</taxon>
        <taxon>Pseudomonadota</taxon>
        <taxon>Betaproteobacteria</taxon>
        <taxon>Burkholderiales</taxon>
        <taxon>Burkholderiaceae</taxon>
        <taxon>Burkholderia</taxon>
        <taxon>Burkholderia cepacia complex</taxon>
    </lineage>
</organism>
<evidence type="ECO:0000313" key="1">
    <source>
        <dbReference type="EMBL" id="VWC43422.1"/>
    </source>
</evidence>
<evidence type="ECO:0000313" key="2">
    <source>
        <dbReference type="Proteomes" id="UP000494174"/>
    </source>
</evidence>
<reference evidence="1 2" key="1">
    <citation type="submission" date="2019-09" db="EMBL/GenBank/DDBJ databases">
        <authorList>
            <person name="Depoorter E."/>
        </authorList>
    </citation>
    <scope>NUCLEOTIDE SEQUENCE [LARGE SCALE GENOMIC DNA]</scope>
    <source>
        <strain evidence="1">R-15945</strain>
    </source>
</reference>
<proteinExistence type="predicted"/>
<protein>
    <submittedName>
        <fullName evidence="1">Uncharacterized protein</fullName>
    </submittedName>
</protein>
<name>A0A6P2RWL0_BURL3</name>
<dbReference type="AlphaFoldDB" id="A0A6P2RWL0"/>
<dbReference type="EMBL" id="CABVPU010000047">
    <property type="protein sequence ID" value="VWC43422.1"/>
    <property type="molecule type" value="Genomic_DNA"/>
</dbReference>